<dbReference type="InterPro" id="IPR000792">
    <property type="entry name" value="Tscrpt_reg_LuxR_C"/>
</dbReference>
<dbReference type="RefSeq" id="WP_282533633.1">
    <property type="nucleotide sequence ID" value="NZ_JASCIS010000003.1"/>
</dbReference>
<dbReference type="SMART" id="SM00421">
    <property type="entry name" value="HTH_LUXR"/>
    <property type="match status" value="1"/>
</dbReference>
<dbReference type="InterPro" id="IPR027417">
    <property type="entry name" value="P-loop_NTPase"/>
</dbReference>
<evidence type="ECO:0000313" key="3">
    <source>
        <dbReference type="EMBL" id="MDI3417714.1"/>
    </source>
</evidence>
<dbReference type="PANTHER" id="PTHR47691:SF3">
    <property type="entry name" value="HTH-TYPE TRANSCRIPTIONAL REGULATOR RV0890C-RELATED"/>
    <property type="match status" value="1"/>
</dbReference>
<dbReference type="InterPro" id="IPR002182">
    <property type="entry name" value="NB-ARC"/>
</dbReference>
<dbReference type="InterPro" id="IPR036388">
    <property type="entry name" value="WH-like_DNA-bd_sf"/>
</dbReference>
<gene>
    <name evidence="3" type="ORF">QIT00_03900</name>
</gene>
<feature type="domain" description="HTH luxR-type" evidence="2">
    <location>
        <begin position="760"/>
        <end position="825"/>
    </location>
</feature>
<dbReference type="SUPFAM" id="SSF46894">
    <property type="entry name" value="C-terminal effector domain of the bipartite response regulators"/>
    <property type="match status" value="1"/>
</dbReference>
<dbReference type="Gene3D" id="3.40.50.300">
    <property type="entry name" value="P-loop containing nucleotide triphosphate hydrolases"/>
    <property type="match status" value="1"/>
</dbReference>
<dbReference type="Pfam" id="PF00196">
    <property type="entry name" value="GerE"/>
    <property type="match status" value="1"/>
</dbReference>
<dbReference type="PROSITE" id="PS50043">
    <property type="entry name" value="HTH_LUXR_2"/>
    <property type="match status" value="1"/>
</dbReference>
<reference evidence="3 4" key="1">
    <citation type="submission" date="2023-05" db="EMBL/GenBank/DDBJ databases">
        <title>Draft genome sequence of Streptomyces sp. B-S-A12 isolated from a cave soil in Thailand.</title>
        <authorList>
            <person name="Chamroensaksri N."/>
            <person name="Muangham S."/>
        </authorList>
    </citation>
    <scope>NUCLEOTIDE SEQUENCE [LARGE SCALE GENOMIC DNA]</scope>
    <source>
        <strain evidence="3 4">B-S-A12</strain>
    </source>
</reference>
<proteinExistence type="predicted"/>
<evidence type="ECO:0000313" key="4">
    <source>
        <dbReference type="Proteomes" id="UP001237105"/>
    </source>
</evidence>
<feature type="region of interest" description="Disordered" evidence="1">
    <location>
        <begin position="340"/>
        <end position="381"/>
    </location>
</feature>
<dbReference type="PRINTS" id="PR00364">
    <property type="entry name" value="DISEASERSIST"/>
</dbReference>
<dbReference type="InterPro" id="IPR016032">
    <property type="entry name" value="Sig_transdc_resp-reg_C-effctor"/>
</dbReference>
<feature type="region of interest" description="Disordered" evidence="1">
    <location>
        <begin position="163"/>
        <end position="184"/>
    </location>
</feature>
<dbReference type="PANTHER" id="PTHR47691">
    <property type="entry name" value="REGULATOR-RELATED"/>
    <property type="match status" value="1"/>
</dbReference>
<dbReference type="EMBL" id="JASCIS010000003">
    <property type="protein sequence ID" value="MDI3417714.1"/>
    <property type="molecule type" value="Genomic_DNA"/>
</dbReference>
<accession>A0ABT6SS77</accession>
<feature type="compositionally biased region" description="Basic and acidic residues" evidence="1">
    <location>
        <begin position="344"/>
        <end position="379"/>
    </location>
</feature>
<sequence length="830" mass="90829">MADSARTALTGGLPVELTRLVGRAAELAEVAEALGQERLVTLMGVGGVGKTRIGLRVARQVRESFPAGVYFVELSGLRDPELLPNAVAAVVDLPEQSAAADAAGASQLRTLISYFADKRLLIVLDTCEHLADACARFSRAVLQSCPGVRILATSRRPLDAPGERLLQIPPLDAPDPDDERADAGPPCGPATDAMELFVERAAAVARGFRLTDANRTQIARLCHRLDGIPLAIELAAVRVRALPLEQILRRLDNRFSLLTGGSRAALPRHQTLRTATDWSHELCSEREQILWRRLSVFAGEFELSAAVEICAGPDLSEDDVLDCLIGLVDKAIVLRVESDDEAAEPDHAGPDHVRPDHARPDHAGPDHARPDHAEPDHADGTCGRARYRMLDTLREYGLERLQAAGEEYPYAARHRDHHLALAREFGRRWLTGGQVPRMRAMWRARPSLRSALEFCCANPQEAPAGLEMATALWGLWLGMGRIVEGHYWLGRLLPLCPEPSPVRMRALCALGDLTLMTGHHRQGLDLSDEAAGLAEKYDDRLALGYVAKNRGLYATLTGDAERALKHVTEARTLFAAQGERALEGWALATLCGAYTVAAQPEKSLALHDEAIALMDRGERWVQGWLHWQKGCSQWGLGRFDEAKQTLSTAAVLCLEINHTQVLAFSLDTLAWVAAAEGRYAQTARCLGAAAKLWEKFHEPRLGIRSMHEAHQAAWALAERRLGPRRHRLLLDEGAALPLHEAAAQAVGPARPALPAARRAPTANWEALTAREREIALLVAEGLSNRRIAERLVISKRTVDSHLEHILGKLAYASRTQITTLAHAQGRRTPP</sequence>
<dbReference type="InterPro" id="IPR011990">
    <property type="entry name" value="TPR-like_helical_dom_sf"/>
</dbReference>
<comment type="caution">
    <text evidence="3">The sequence shown here is derived from an EMBL/GenBank/DDBJ whole genome shotgun (WGS) entry which is preliminary data.</text>
</comment>
<dbReference type="PROSITE" id="PS00622">
    <property type="entry name" value="HTH_LUXR_1"/>
    <property type="match status" value="1"/>
</dbReference>
<name>A0ABT6SS77_9ACTN</name>
<evidence type="ECO:0000259" key="2">
    <source>
        <dbReference type="PROSITE" id="PS50043"/>
    </source>
</evidence>
<dbReference type="Pfam" id="PF00931">
    <property type="entry name" value="NB-ARC"/>
    <property type="match status" value="1"/>
</dbReference>
<dbReference type="SUPFAM" id="SSF52540">
    <property type="entry name" value="P-loop containing nucleoside triphosphate hydrolases"/>
    <property type="match status" value="1"/>
</dbReference>
<dbReference type="CDD" id="cd06170">
    <property type="entry name" value="LuxR_C_like"/>
    <property type="match status" value="1"/>
</dbReference>
<dbReference type="SUPFAM" id="SSF48452">
    <property type="entry name" value="TPR-like"/>
    <property type="match status" value="1"/>
</dbReference>
<dbReference type="Gene3D" id="1.10.10.10">
    <property type="entry name" value="Winged helix-like DNA-binding domain superfamily/Winged helix DNA-binding domain"/>
    <property type="match status" value="1"/>
</dbReference>
<dbReference type="PRINTS" id="PR00038">
    <property type="entry name" value="HTHLUXR"/>
</dbReference>
<dbReference type="Gene3D" id="1.25.40.10">
    <property type="entry name" value="Tetratricopeptide repeat domain"/>
    <property type="match status" value="1"/>
</dbReference>
<evidence type="ECO:0000256" key="1">
    <source>
        <dbReference type="SAM" id="MobiDB-lite"/>
    </source>
</evidence>
<dbReference type="Proteomes" id="UP001237105">
    <property type="component" value="Unassembled WGS sequence"/>
</dbReference>
<organism evidence="3 4">
    <name type="scientific">Streptomyces luteolus</name>
    <dbReference type="NCBI Taxonomy" id="3043615"/>
    <lineage>
        <taxon>Bacteria</taxon>
        <taxon>Bacillati</taxon>
        <taxon>Actinomycetota</taxon>
        <taxon>Actinomycetes</taxon>
        <taxon>Kitasatosporales</taxon>
        <taxon>Streptomycetaceae</taxon>
        <taxon>Streptomyces</taxon>
    </lineage>
</organism>
<protein>
    <submittedName>
        <fullName evidence="3">LuxR C-terminal-related transcriptional regulator</fullName>
    </submittedName>
</protein>
<keyword evidence="4" id="KW-1185">Reference proteome</keyword>